<dbReference type="InterPro" id="IPR036047">
    <property type="entry name" value="F-box-like_dom_sf"/>
</dbReference>
<feature type="compositionally biased region" description="Acidic residues" evidence="1">
    <location>
        <begin position="390"/>
        <end position="414"/>
    </location>
</feature>
<dbReference type="InterPro" id="IPR001810">
    <property type="entry name" value="F-box_dom"/>
</dbReference>
<dbReference type="SUPFAM" id="SSF81383">
    <property type="entry name" value="F-box domain"/>
    <property type="match status" value="1"/>
</dbReference>
<dbReference type="PANTHER" id="PTHR44586">
    <property type="entry name" value="F-BOX DOMAIN CONTAINING PROTEIN, EXPRESSED"/>
    <property type="match status" value="1"/>
</dbReference>
<dbReference type="Pfam" id="PF12937">
    <property type="entry name" value="F-box-like"/>
    <property type="match status" value="1"/>
</dbReference>
<dbReference type="PANTHER" id="PTHR44586:SF23">
    <property type="entry name" value="F-BOX DOMAIN-CONTAINING PROTEIN"/>
    <property type="match status" value="1"/>
</dbReference>
<feature type="domain" description="F-box" evidence="3">
    <location>
        <begin position="64"/>
        <end position="98"/>
    </location>
</feature>
<dbReference type="STRING" id="4540.A0A3L6TEG2"/>
<dbReference type="InterPro" id="IPR005174">
    <property type="entry name" value="KIB1-4_b-propeller"/>
</dbReference>
<feature type="region of interest" description="Disordered" evidence="1">
    <location>
        <begin position="348"/>
        <end position="369"/>
    </location>
</feature>
<dbReference type="Pfam" id="PF03478">
    <property type="entry name" value="Beta-prop_KIB1-4"/>
    <property type="match status" value="1"/>
</dbReference>
<evidence type="ECO:0000256" key="1">
    <source>
        <dbReference type="SAM" id="MobiDB-lite"/>
    </source>
</evidence>
<evidence type="ECO:0000313" key="5">
    <source>
        <dbReference type="Proteomes" id="UP000275267"/>
    </source>
</evidence>
<dbReference type="EMBL" id="PQIB02000002">
    <property type="protein sequence ID" value="RLN35888.1"/>
    <property type="molecule type" value="Genomic_DNA"/>
</dbReference>
<feature type="chain" id="PRO_5018270474" description="F-box domain-containing protein" evidence="2">
    <location>
        <begin position="19"/>
        <end position="531"/>
    </location>
</feature>
<comment type="caution">
    <text evidence="4">The sequence shown here is derived from an EMBL/GenBank/DDBJ whole genome shotgun (WGS) entry which is preliminary data.</text>
</comment>
<dbReference type="AlphaFoldDB" id="A0A3L6TEG2"/>
<reference evidence="5" key="1">
    <citation type="journal article" date="2019" name="Nat. Commun.">
        <title>The genome of broomcorn millet.</title>
        <authorList>
            <person name="Zou C."/>
            <person name="Miki D."/>
            <person name="Li D."/>
            <person name="Tang Q."/>
            <person name="Xiao L."/>
            <person name="Rajput S."/>
            <person name="Deng P."/>
            <person name="Jia W."/>
            <person name="Huang R."/>
            <person name="Zhang M."/>
            <person name="Sun Y."/>
            <person name="Hu J."/>
            <person name="Fu X."/>
            <person name="Schnable P.S."/>
            <person name="Li F."/>
            <person name="Zhang H."/>
            <person name="Feng B."/>
            <person name="Zhu X."/>
            <person name="Liu R."/>
            <person name="Schnable J.C."/>
            <person name="Zhu J.-K."/>
            <person name="Zhang H."/>
        </authorList>
    </citation>
    <scope>NUCLEOTIDE SEQUENCE [LARGE SCALE GENOMIC DNA]</scope>
</reference>
<feature type="signal peptide" evidence="2">
    <location>
        <begin position="1"/>
        <end position="18"/>
    </location>
</feature>
<keyword evidence="2" id="KW-0732">Signal</keyword>
<dbReference type="CDD" id="cd09917">
    <property type="entry name" value="F-box_SF"/>
    <property type="match status" value="1"/>
</dbReference>
<feature type="region of interest" description="Disordered" evidence="1">
    <location>
        <begin position="390"/>
        <end position="418"/>
    </location>
</feature>
<evidence type="ECO:0000313" key="4">
    <source>
        <dbReference type="EMBL" id="RLN35888.1"/>
    </source>
</evidence>
<proteinExistence type="predicted"/>
<dbReference type="OrthoDB" id="723086at2759"/>
<dbReference type="Proteomes" id="UP000275267">
    <property type="component" value="Unassembled WGS sequence"/>
</dbReference>
<feature type="compositionally biased region" description="Acidic residues" evidence="1">
    <location>
        <begin position="353"/>
        <end position="369"/>
    </location>
</feature>
<gene>
    <name evidence="4" type="ORF">C2845_PM03G18540</name>
</gene>
<keyword evidence="5" id="KW-1185">Reference proteome</keyword>
<accession>A0A3L6TEG2</accession>
<organism evidence="4 5">
    <name type="scientific">Panicum miliaceum</name>
    <name type="common">Proso millet</name>
    <name type="synonym">Broomcorn millet</name>
    <dbReference type="NCBI Taxonomy" id="4540"/>
    <lineage>
        <taxon>Eukaryota</taxon>
        <taxon>Viridiplantae</taxon>
        <taxon>Streptophyta</taxon>
        <taxon>Embryophyta</taxon>
        <taxon>Tracheophyta</taxon>
        <taxon>Spermatophyta</taxon>
        <taxon>Magnoliopsida</taxon>
        <taxon>Liliopsida</taxon>
        <taxon>Poales</taxon>
        <taxon>Poaceae</taxon>
        <taxon>PACMAD clade</taxon>
        <taxon>Panicoideae</taxon>
        <taxon>Panicodae</taxon>
        <taxon>Paniceae</taxon>
        <taxon>Panicinae</taxon>
        <taxon>Panicum</taxon>
        <taxon>Panicum sect. Panicum</taxon>
    </lineage>
</organism>
<evidence type="ECO:0000259" key="3">
    <source>
        <dbReference type="PROSITE" id="PS50181"/>
    </source>
</evidence>
<protein>
    <recommendedName>
        <fullName evidence="3">F-box domain-containing protein</fullName>
    </recommendedName>
</protein>
<dbReference type="Gene3D" id="1.20.1280.50">
    <property type="match status" value="1"/>
</dbReference>
<name>A0A3L6TEG2_PANMI</name>
<evidence type="ECO:0000256" key="2">
    <source>
        <dbReference type="SAM" id="SignalP"/>
    </source>
</evidence>
<sequence>MATCTGAVMLSSVCGVVAVQLKDMCSVFFTILPKLLCLPVSFLLKKFQIGEHFHPPVMELEIATETLPELPQDVLMTIFATLEIPDLVRAGSVCSSWHWAYTCLCNLGKYKVSQTPCLLYTSESAGENVACLYSLAENRSYKITLPEPPIRSRSLIGSSNGWLITADERSELHLVNPITGEQISLPPVITIEHVKPIFGDSGNINKYELSYHTADECGWTSLHAPNNLREHLYFKAFVFPDPSTGSYIVVLIHKPFFQLSFARAADDKWTWLPHGTLYCDCLYKDGLLYALKSVGEIDAFDLTGSTVTMRVVIGSLRQFIYESMYIIQAPWGDLLQVWRTVDCRGVQTVDVPGGEDEGGDAPEGEDEDEDILEWEDEDEDDDVLEWEDEVDDVLEGEDEVSDVLEGEDEDDDDGTGNWDAGTLKIKVYKVDMEAKELMEINSLPCHMLFIGRNNSLCLSAEGHPKLNSNHAYFTDDMDQITTQVNNYTRDIGVWDMETSSTKDIVSQIWSNWPCPTWITPNLMKLNLAFSK</sequence>
<dbReference type="PROSITE" id="PS50181">
    <property type="entry name" value="FBOX"/>
    <property type="match status" value="1"/>
</dbReference>